<evidence type="ECO:0000256" key="4">
    <source>
        <dbReference type="ARBA" id="ARBA00023015"/>
    </source>
</evidence>
<comment type="function">
    <text evidence="6">Involved in transcription antitermination. Required for transcription of ribosomal RNA (rRNA) genes. Binds specifically to the boxA antiterminator sequence of the ribosomal RNA (rrn) operons.</text>
</comment>
<dbReference type="PANTHER" id="PTHR11078">
    <property type="entry name" value="N UTILIZATION SUBSTANCE PROTEIN B-RELATED"/>
    <property type="match status" value="1"/>
</dbReference>
<evidence type="ECO:0000313" key="8">
    <source>
        <dbReference type="EMBL" id="MCU6748158.1"/>
    </source>
</evidence>
<dbReference type="HAMAP" id="MF_00073">
    <property type="entry name" value="NusB"/>
    <property type="match status" value="1"/>
</dbReference>
<dbReference type="EMBL" id="JAOQJX010000017">
    <property type="protein sequence ID" value="MCU6748158.1"/>
    <property type="molecule type" value="Genomic_DNA"/>
</dbReference>
<evidence type="ECO:0000256" key="6">
    <source>
        <dbReference type="HAMAP-Rule" id="MF_00073"/>
    </source>
</evidence>
<evidence type="ECO:0000256" key="1">
    <source>
        <dbReference type="ARBA" id="ARBA00005952"/>
    </source>
</evidence>
<gene>
    <name evidence="6 8" type="primary">nusB</name>
    <name evidence="8" type="ORF">OCV51_10925</name>
</gene>
<dbReference type="NCBIfam" id="TIGR01951">
    <property type="entry name" value="nusB"/>
    <property type="match status" value="1"/>
</dbReference>
<keyword evidence="3 6" id="KW-0694">RNA-binding</keyword>
<feature type="domain" description="NusB/RsmB/TIM44" evidence="7">
    <location>
        <begin position="5"/>
        <end position="131"/>
    </location>
</feature>
<dbReference type="InterPro" id="IPR006027">
    <property type="entry name" value="NusB_RsmB_TIM44"/>
</dbReference>
<dbReference type="PANTHER" id="PTHR11078:SF3">
    <property type="entry name" value="ANTITERMINATION NUSB DOMAIN-CONTAINING PROTEIN"/>
    <property type="match status" value="1"/>
</dbReference>
<keyword evidence="9" id="KW-1185">Reference proteome</keyword>
<comment type="caution">
    <text evidence="8">The sequence shown here is derived from an EMBL/GenBank/DDBJ whole genome shotgun (WGS) entry which is preliminary data.</text>
</comment>
<protein>
    <recommendedName>
        <fullName evidence="6">Transcription antitermination protein NusB</fullName>
    </recommendedName>
    <alternativeName>
        <fullName evidence="6">Antitermination factor NusB</fullName>
    </alternativeName>
</protein>
<dbReference type="SUPFAM" id="SSF48013">
    <property type="entry name" value="NusB-like"/>
    <property type="match status" value="1"/>
</dbReference>
<dbReference type="InterPro" id="IPR035926">
    <property type="entry name" value="NusB-like_sf"/>
</dbReference>
<proteinExistence type="inferred from homology"/>
<dbReference type="Gene3D" id="1.10.940.10">
    <property type="entry name" value="NusB-like"/>
    <property type="match status" value="1"/>
</dbReference>
<sequence>MVRTELREHIFKMLFQIEFNKQEDMPEHIRLYFDSIPHAKEKDREYIQKKYDAVVEKVPQIDRLLNEKAKGWKTARMNKVDLTILRLASYEILWDDDIPTSVAINEAVELAKRFSGEDGPAFVNGVLAKMAE</sequence>
<dbReference type="InterPro" id="IPR011605">
    <property type="entry name" value="NusB_fam"/>
</dbReference>
<evidence type="ECO:0000256" key="3">
    <source>
        <dbReference type="ARBA" id="ARBA00022884"/>
    </source>
</evidence>
<reference evidence="8 9" key="1">
    <citation type="journal article" date="2021" name="ISME Commun">
        <title>Automated analysis of genomic sequences facilitates high-throughput and comprehensive description of bacteria.</title>
        <authorList>
            <person name="Hitch T.C.A."/>
        </authorList>
    </citation>
    <scope>NUCLEOTIDE SEQUENCE [LARGE SCALE GENOMIC DNA]</scope>
    <source>
        <strain evidence="8 9">H2_18</strain>
    </source>
</reference>
<evidence type="ECO:0000313" key="9">
    <source>
        <dbReference type="Proteomes" id="UP001652394"/>
    </source>
</evidence>
<evidence type="ECO:0000256" key="2">
    <source>
        <dbReference type="ARBA" id="ARBA00022814"/>
    </source>
</evidence>
<dbReference type="Pfam" id="PF01029">
    <property type="entry name" value="NusB"/>
    <property type="match status" value="1"/>
</dbReference>
<evidence type="ECO:0000259" key="7">
    <source>
        <dbReference type="Pfam" id="PF01029"/>
    </source>
</evidence>
<evidence type="ECO:0000256" key="5">
    <source>
        <dbReference type="ARBA" id="ARBA00023163"/>
    </source>
</evidence>
<organism evidence="8 9">
    <name type="scientific">Faecalicatena acetigenes</name>
    <dbReference type="NCBI Taxonomy" id="2981790"/>
    <lineage>
        <taxon>Bacteria</taxon>
        <taxon>Bacillati</taxon>
        <taxon>Bacillota</taxon>
        <taxon>Clostridia</taxon>
        <taxon>Lachnospirales</taxon>
        <taxon>Lachnospiraceae</taxon>
        <taxon>Faecalicatena</taxon>
    </lineage>
</organism>
<name>A0ABT2TCZ5_9FIRM</name>
<keyword evidence="5 6" id="KW-0804">Transcription</keyword>
<comment type="similarity">
    <text evidence="1 6">Belongs to the NusB family.</text>
</comment>
<dbReference type="Proteomes" id="UP001652394">
    <property type="component" value="Unassembled WGS sequence"/>
</dbReference>
<keyword evidence="2 6" id="KW-0889">Transcription antitermination</keyword>
<keyword evidence="4 6" id="KW-0805">Transcription regulation</keyword>
<dbReference type="RefSeq" id="WP_059069735.1">
    <property type="nucleotide sequence ID" value="NZ_JAOQJX010000017.1"/>
</dbReference>
<accession>A0ABT2TCZ5</accession>